<dbReference type="AlphaFoldDB" id="A0A0C1ZXW7"/>
<dbReference type="InterPro" id="IPR006837">
    <property type="entry name" value="Divergent_DAC"/>
</dbReference>
<sequence>MLLIWAVLGGALFLLVASPPEPRAVDPRDQAIRDRMAAWAVRDAEQWSADEGDLTLDWSEADGHLAIVIDDVGRELDLFEKLLALRFELSFSVLPDSIFADGVQQRLRADHRRPREILLHVPMEPLDPKAMGGVDSGENFLLASDSPEQLQAKLRAGLERVPTAVGVNNHMGSRLSADAKAMAALMPVLRERQLYLFDSRTTPKTVAAEQAAAAGVPTISRKVFLDHTPGHAAIRAALYEAAAYARDEPTVAIAHPSIEMVEVLGEELPRLREQGVAIYPLSRVIAGKSR</sequence>
<dbReference type="InterPro" id="IPR011330">
    <property type="entry name" value="Glyco_hydro/deAcase_b/a-brl"/>
</dbReference>
<dbReference type="EMBL" id="JMCC02000043">
    <property type="protein sequence ID" value="KIG16093.1"/>
    <property type="molecule type" value="Genomic_DNA"/>
</dbReference>
<dbReference type="CDD" id="cd10936">
    <property type="entry name" value="CE4_DAC2"/>
    <property type="match status" value="1"/>
</dbReference>
<accession>A0A0C1ZXW7</accession>
<evidence type="ECO:0000313" key="1">
    <source>
        <dbReference type="EMBL" id="KIG16093.1"/>
    </source>
</evidence>
<proteinExistence type="predicted"/>
<organism evidence="1 2">
    <name type="scientific">Enhygromyxa salina</name>
    <dbReference type="NCBI Taxonomy" id="215803"/>
    <lineage>
        <taxon>Bacteria</taxon>
        <taxon>Pseudomonadati</taxon>
        <taxon>Myxococcota</taxon>
        <taxon>Polyangia</taxon>
        <taxon>Nannocystales</taxon>
        <taxon>Nannocystaceae</taxon>
        <taxon>Enhygromyxa</taxon>
    </lineage>
</organism>
<dbReference type="SUPFAM" id="SSF88713">
    <property type="entry name" value="Glycoside hydrolase/deacetylase"/>
    <property type="match status" value="1"/>
</dbReference>
<reference evidence="1 2" key="1">
    <citation type="submission" date="2014-12" db="EMBL/GenBank/DDBJ databases">
        <title>Genome assembly of Enhygromyxa salina DSM 15201.</title>
        <authorList>
            <person name="Sharma G."/>
            <person name="Subramanian S."/>
        </authorList>
    </citation>
    <scope>NUCLEOTIDE SEQUENCE [LARGE SCALE GENOMIC DNA]</scope>
    <source>
        <strain evidence="1 2">DSM 15201</strain>
    </source>
</reference>
<comment type="caution">
    <text evidence="1">The sequence shown here is derived from an EMBL/GenBank/DDBJ whole genome shotgun (WGS) entry which is preliminary data.</text>
</comment>
<dbReference type="PANTHER" id="PTHR30105:SF2">
    <property type="entry name" value="DIVERGENT POLYSACCHARIDE DEACETYLASE SUPERFAMILY"/>
    <property type="match status" value="1"/>
</dbReference>
<name>A0A0C1ZXW7_9BACT</name>
<dbReference type="PANTHER" id="PTHR30105">
    <property type="entry name" value="UNCHARACTERIZED YIBQ-RELATED"/>
    <property type="match status" value="1"/>
</dbReference>
<dbReference type="Proteomes" id="UP000031599">
    <property type="component" value="Unassembled WGS sequence"/>
</dbReference>
<protein>
    <submittedName>
        <fullName evidence="1">Putative periplasmic protein YibQ</fullName>
    </submittedName>
</protein>
<dbReference type="GO" id="GO:0005975">
    <property type="term" value="P:carbohydrate metabolic process"/>
    <property type="evidence" value="ECO:0007669"/>
    <property type="project" value="InterPro"/>
</dbReference>
<evidence type="ECO:0000313" key="2">
    <source>
        <dbReference type="Proteomes" id="UP000031599"/>
    </source>
</evidence>
<dbReference type="Gene3D" id="3.20.20.370">
    <property type="entry name" value="Glycoside hydrolase/deacetylase"/>
    <property type="match status" value="1"/>
</dbReference>
<dbReference type="Pfam" id="PF04748">
    <property type="entry name" value="Polysacc_deac_2"/>
    <property type="match status" value="1"/>
</dbReference>
<gene>
    <name evidence="1" type="ORF">DB30_04965</name>
</gene>